<evidence type="ECO:0000313" key="5">
    <source>
        <dbReference type="Proteomes" id="UP001152797"/>
    </source>
</evidence>
<dbReference type="Pfam" id="PF13360">
    <property type="entry name" value="PQQ_2"/>
    <property type="match status" value="1"/>
</dbReference>
<dbReference type="EMBL" id="CAMXCT030000001">
    <property type="protein sequence ID" value="CAL4758797.1"/>
    <property type="molecule type" value="Genomic_DNA"/>
</dbReference>
<feature type="transmembrane region" description="Helical" evidence="1">
    <location>
        <begin position="172"/>
        <end position="192"/>
    </location>
</feature>
<evidence type="ECO:0000259" key="2">
    <source>
        <dbReference type="Pfam" id="PF13360"/>
    </source>
</evidence>
<dbReference type="InterPro" id="IPR015943">
    <property type="entry name" value="WD40/YVTN_repeat-like_dom_sf"/>
</dbReference>
<feature type="transmembrane region" description="Helical" evidence="1">
    <location>
        <begin position="204"/>
        <end position="223"/>
    </location>
</feature>
<dbReference type="EMBL" id="CAMXCT010000001">
    <property type="protein sequence ID" value="CAI3971485.1"/>
    <property type="molecule type" value="Genomic_DNA"/>
</dbReference>
<name>A0A9P1BFK1_9DINO</name>
<reference evidence="4 5" key="2">
    <citation type="submission" date="2024-05" db="EMBL/GenBank/DDBJ databases">
        <authorList>
            <person name="Chen Y."/>
            <person name="Shah S."/>
            <person name="Dougan E. K."/>
            <person name="Thang M."/>
            <person name="Chan C."/>
        </authorList>
    </citation>
    <scope>NUCLEOTIDE SEQUENCE [LARGE SCALE GENOMIC DNA]</scope>
</reference>
<dbReference type="OrthoDB" id="10254930at2759"/>
<dbReference type="PANTHER" id="PTHR34512">
    <property type="entry name" value="CELL SURFACE PROTEIN"/>
    <property type="match status" value="1"/>
</dbReference>
<dbReference type="AlphaFoldDB" id="A0A9P1BFK1"/>
<dbReference type="Gene3D" id="2.130.10.10">
    <property type="entry name" value="YVTN repeat-like/Quinoprotein amine dehydrogenase"/>
    <property type="match status" value="1"/>
</dbReference>
<feature type="transmembrane region" description="Helical" evidence="1">
    <location>
        <begin position="142"/>
        <end position="166"/>
    </location>
</feature>
<keyword evidence="1" id="KW-0812">Transmembrane</keyword>
<evidence type="ECO:0000313" key="4">
    <source>
        <dbReference type="EMBL" id="CAL4758797.1"/>
    </source>
</evidence>
<dbReference type="Proteomes" id="UP001152797">
    <property type="component" value="Unassembled WGS sequence"/>
</dbReference>
<dbReference type="InterPro" id="IPR002372">
    <property type="entry name" value="PQQ_rpt_dom"/>
</dbReference>
<keyword evidence="1" id="KW-0472">Membrane</keyword>
<sequence>MVKVTGRTHRQRMAVQAIEALGGSVMYDFEIQGKAEPPGPRWLRSMVGDEYFMNVEEVLLWDASADDRVVSQLCNLKHVKKMYLQGTQISDASVPYLEAMHELEILSLWKTRVSEDAKARIRRFSHTMIELPVDRVNEHRRALVRSAVVLSVIAFGALLAVQFAGVSIITPLGVDLIVVMAVAQSAVLLWCMQFRRCRFSVPQSVLAFAGLEIVLLLLVLVAVPEHVLSDIGQLFHTDVVVDEPHETIENRQNTANLEHTGAYDFPGFRGATRDGIIQGVELRRDWNRHPPKELWRRRVGLGWSSFAVVNGFCVTQGQQGEFETVVCYDMRTGEVCWEHRDQANLYAVEGGHGPRATPTISLGRVYALGATGILNCLDGATGRCIWSTNILEDNDVTNRLFGMAGSPLVLEPYVIVSPGGQGSSLVAYDHETGKKMWVGGSGQASYSSPQHGIICGEAQVLIFDGEGIQGHRLASGEHRWGYPWVSNPAEKNNVCQPVVFDEDLTDDVTRVFISSGYGQGCALLEVKRIEDDYSVEAVWRNRNLKAKFSSVVTRDGYIYGLDERILVCLDLNTGKRAWKRGRYGFGQLLLVGDLLLIQAETGDVALVEATSAEYHEVARVAALEGRTWNHPVLSGSLLLVRNDHEAACYELQVDEE</sequence>
<evidence type="ECO:0000313" key="3">
    <source>
        <dbReference type="EMBL" id="CAI3971485.1"/>
    </source>
</evidence>
<keyword evidence="5" id="KW-1185">Reference proteome</keyword>
<keyword evidence="1" id="KW-1133">Transmembrane helix</keyword>
<reference evidence="3" key="1">
    <citation type="submission" date="2022-10" db="EMBL/GenBank/DDBJ databases">
        <authorList>
            <person name="Chen Y."/>
            <person name="Dougan E. K."/>
            <person name="Chan C."/>
            <person name="Rhodes N."/>
            <person name="Thang M."/>
        </authorList>
    </citation>
    <scope>NUCLEOTIDE SEQUENCE</scope>
</reference>
<protein>
    <submittedName>
        <fullName evidence="4">Alcohol dehydrogenase</fullName>
    </submittedName>
</protein>
<dbReference type="Gene3D" id="3.80.10.10">
    <property type="entry name" value="Ribonuclease Inhibitor"/>
    <property type="match status" value="1"/>
</dbReference>
<accession>A0A9P1BFK1</accession>
<dbReference type="InterPro" id="IPR011047">
    <property type="entry name" value="Quinoprotein_ADH-like_sf"/>
</dbReference>
<feature type="domain" description="Pyrrolo-quinoline quinone repeat" evidence="2">
    <location>
        <begin position="323"/>
        <end position="579"/>
    </location>
</feature>
<dbReference type="PANTHER" id="PTHR34512:SF30">
    <property type="entry name" value="OUTER MEMBRANE PROTEIN ASSEMBLY FACTOR BAMB"/>
    <property type="match status" value="1"/>
</dbReference>
<organism evidence="3">
    <name type="scientific">Cladocopium goreaui</name>
    <dbReference type="NCBI Taxonomy" id="2562237"/>
    <lineage>
        <taxon>Eukaryota</taxon>
        <taxon>Sar</taxon>
        <taxon>Alveolata</taxon>
        <taxon>Dinophyceae</taxon>
        <taxon>Suessiales</taxon>
        <taxon>Symbiodiniaceae</taxon>
        <taxon>Cladocopium</taxon>
    </lineage>
</organism>
<evidence type="ECO:0000256" key="1">
    <source>
        <dbReference type="SAM" id="Phobius"/>
    </source>
</evidence>
<comment type="caution">
    <text evidence="3">The sequence shown here is derived from an EMBL/GenBank/DDBJ whole genome shotgun (WGS) entry which is preliminary data.</text>
</comment>
<dbReference type="EMBL" id="CAMXCT020000001">
    <property type="protein sequence ID" value="CAL1124860.1"/>
    <property type="molecule type" value="Genomic_DNA"/>
</dbReference>
<proteinExistence type="predicted"/>
<gene>
    <name evidence="3" type="ORF">C1SCF055_LOCUS75</name>
</gene>
<dbReference type="InterPro" id="IPR032675">
    <property type="entry name" value="LRR_dom_sf"/>
</dbReference>
<dbReference type="SUPFAM" id="SSF50998">
    <property type="entry name" value="Quinoprotein alcohol dehydrogenase-like"/>
    <property type="match status" value="1"/>
</dbReference>